<dbReference type="AlphaFoldDB" id="A0A1Y1VHA2"/>
<dbReference type="OrthoDB" id="5599157at2759"/>
<dbReference type="GO" id="GO:0032865">
    <property type="term" value="C:ERMES complex"/>
    <property type="evidence" value="ECO:0007669"/>
    <property type="project" value="TreeGrafter"/>
</dbReference>
<dbReference type="EMBL" id="MCFH01000009">
    <property type="protein sequence ID" value="ORX55402.1"/>
    <property type="molecule type" value="Genomic_DNA"/>
</dbReference>
<evidence type="ECO:0000313" key="11">
    <source>
        <dbReference type="Proteomes" id="UP000193719"/>
    </source>
</evidence>
<reference evidence="10 11" key="1">
    <citation type="submission" date="2016-08" db="EMBL/GenBank/DDBJ databases">
        <title>Genomes of anaerobic fungi encode conserved fungal cellulosomes for biomass hydrolysis.</title>
        <authorList>
            <consortium name="DOE Joint Genome Institute"/>
            <person name="Haitjema C.H."/>
            <person name="Gilmore S.P."/>
            <person name="Henske J.K."/>
            <person name="Solomon K.V."/>
            <person name="De Groot R."/>
            <person name="Kuo A."/>
            <person name="Mondo S.J."/>
            <person name="Salamov A.A."/>
            <person name="Labutti K."/>
            <person name="Zhao Z."/>
            <person name="Chiniquy J."/>
            <person name="Barry K."/>
            <person name="Brewer H.M."/>
            <person name="Purvine S.O."/>
            <person name="Wright A.T."/>
            <person name="Boxma B."/>
            <person name="Van Alen T."/>
            <person name="Hackstein J.H."/>
            <person name="Baker S.E."/>
            <person name="Grigoriev I.V."/>
            <person name="O'Malley M.A."/>
        </authorList>
    </citation>
    <scope>NUCLEOTIDE SEQUENCE [LARGE SCALE GENOMIC DNA]</scope>
    <source>
        <strain evidence="11">finn</strain>
    </source>
</reference>
<keyword evidence="7" id="KW-0446">Lipid-binding</keyword>
<keyword evidence="8" id="KW-0472">Membrane</keyword>
<dbReference type="CDD" id="cd21671">
    <property type="entry name" value="SMP_Mmm1"/>
    <property type="match status" value="1"/>
</dbReference>
<evidence type="ECO:0000256" key="2">
    <source>
        <dbReference type="ARBA" id="ARBA00022448"/>
    </source>
</evidence>
<keyword evidence="11" id="KW-1185">Reference proteome</keyword>
<dbReference type="GO" id="GO:1990456">
    <property type="term" value="P:mitochondrion-endoplasmic reticulum membrane tethering"/>
    <property type="evidence" value="ECO:0007669"/>
    <property type="project" value="TreeGrafter"/>
</dbReference>
<comment type="caution">
    <text evidence="10">The sequence shown here is derived from an EMBL/GenBank/DDBJ whole genome shotgun (WGS) entry which is preliminary data.</text>
</comment>
<dbReference type="PANTHER" id="PTHR13466:SF0">
    <property type="entry name" value="SMP-LTD DOMAIN-CONTAINING PROTEIN"/>
    <property type="match status" value="1"/>
</dbReference>
<evidence type="ECO:0000256" key="4">
    <source>
        <dbReference type="ARBA" id="ARBA00022824"/>
    </source>
</evidence>
<accession>A0A1Y1VHA2</accession>
<evidence type="ECO:0000313" key="10">
    <source>
        <dbReference type="EMBL" id="ORX55402.1"/>
    </source>
</evidence>
<evidence type="ECO:0000256" key="3">
    <source>
        <dbReference type="ARBA" id="ARBA00022692"/>
    </source>
</evidence>
<dbReference type="InterPro" id="IPR031468">
    <property type="entry name" value="SMP_LBD"/>
</dbReference>
<evidence type="ECO:0000256" key="7">
    <source>
        <dbReference type="ARBA" id="ARBA00023121"/>
    </source>
</evidence>
<keyword evidence="2" id="KW-0813">Transport</keyword>
<comment type="subcellular location">
    <subcellularLocation>
        <location evidence="1">Endoplasmic reticulum membrane</location>
    </subcellularLocation>
</comment>
<dbReference type="GO" id="GO:0015914">
    <property type="term" value="P:phospholipid transport"/>
    <property type="evidence" value="ECO:0007669"/>
    <property type="project" value="TreeGrafter"/>
</dbReference>
<gene>
    <name evidence="10" type="ORF">BCR36DRAFT_281718</name>
</gene>
<evidence type="ECO:0000256" key="6">
    <source>
        <dbReference type="ARBA" id="ARBA00023055"/>
    </source>
</evidence>
<dbReference type="Pfam" id="PF10296">
    <property type="entry name" value="MMM1"/>
    <property type="match status" value="2"/>
</dbReference>
<dbReference type="STRING" id="1754191.A0A1Y1VHA2"/>
<protein>
    <recommendedName>
        <fullName evidence="9">SMP-LTD domain-containing protein</fullName>
    </recommendedName>
</protein>
<sequence>MIFYVALIISLFNKSKKKLNSIQDTVLNKLEYDLYSHPSESCDWINVLIGILIESYRRDNTFKQNIVNKINNILSDTQEKYSFIAPIILTDFALGDEYPQINKAKIRPGEHNGMVTEFFINFDDCLVLGVDTNLMINWPRPCIAALPVSLSISLLHFSGKIIIEYVSPLDSNNKYILFSIGDDYNLKLDVKTLLGHRTKIKDPEKLTNIIINIVNDLFRNKLVYPNYIRYDLPNKPKTD</sequence>
<name>A0A1Y1VHA2_9FUNG</name>
<dbReference type="Proteomes" id="UP000193719">
    <property type="component" value="Unassembled WGS sequence"/>
</dbReference>
<dbReference type="GO" id="GO:0005789">
    <property type="term" value="C:endoplasmic reticulum membrane"/>
    <property type="evidence" value="ECO:0007669"/>
    <property type="project" value="UniProtKB-SubCell"/>
</dbReference>
<reference evidence="10 11" key="2">
    <citation type="submission" date="2016-08" db="EMBL/GenBank/DDBJ databases">
        <title>Pervasive Adenine N6-methylation of Active Genes in Fungi.</title>
        <authorList>
            <consortium name="DOE Joint Genome Institute"/>
            <person name="Mondo S.J."/>
            <person name="Dannebaum R.O."/>
            <person name="Kuo R.C."/>
            <person name="Labutti K."/>
            <person name="Haridas S."/>
            <person name="Kuo A."/>
            <person name="Salamov A."/>
            <person name="Ahrendt S.R."/>
            <person name="Lipzen A."/>
            <person name="Sullivan W."/>
            <person name="Andreopoulos W.B."/>
            <person name="Clum A."/>
            <person name="Lindquist E."/>
            <person name="Daum C."/>
            <person name="Ramamoorthy G.K."/>
            <person name="Gryganskyi A."/>
            <person name="Culley D."/>
            <person name="Magnuson J.K."/>
            <person name="James T.Y."/>
            <person name="O'Malley M.A."/>
            <person name="Stajich J.E."/>
            <person name="Spatafora J.W."/>
            <person name="Visel A."/>
            <person name="Grigoriev I.V."/>
        </authorList>
    </citation>
    <scope>NUCLEOTIDE SEQUENCE [LARGE SCALE GENOMIC DNA]</scope>
    <source>
        <strain evidence="11">finn</strain>
    </source>
</reference>
<evidence type="ECO:0000256" key="5">
    <source>
        <dbReference type="ARBA" id="ARBA00022989"/>
    </source>
</evidence>
<dbReference type="PROSITE" id="PS51847">
    <property type="entry name" value="SMP"/>
    <property type="match status" value="1"/>
</dbReference>
<keyword evidence="4" id="KW-0256">Endoplasmic reticulum</keyword>
<dbReference type="PANTHER" id="PTHR13466">
    <property type="entry name" value="TEX2 PROTEIN-RELATED"/>
    <property type="match status" value="1"/>
</dbReference>
<organism evidence="10 11">
    <name type="scientific">Piromyces finnis</name>
    <dbReference type="NCBI Taxonomy" id="1754191"/>
    <lineage>
        <taxon>Eukaryota</taxon>
        <taxon>Fungi</taxon>
        <taxon>Fungi incertae sedis</taxon>
        <taxon>Chytridiomycota</taxon>
        <taxon>Chytridiomycota incertae sedis</taxon>
        <taxon>Neocallimastigomycetes</taxon>
        <taxon>Neocallimastigales</taxon>
        <taxon>Neocallimastigaceae</taxon>
        <taxon>Piromyces</taxon>
    </lineage>
</organism>
<evidence type="ECO:0000256" key="8">
    <source>
        <dbReference type="ARBA" id="ARBA00023136"/>
    </source>
</evidence>
<dbReference type="InterPro" id="IPR019411">
    <property type="entry name" value="MMM1_dom"/>
</dbReference>
<keyword evidence="5" id="KW-1133">Transmembrane helix</keyword>
<keyword evidence="6" id="KW-0445">Lipid transport</keyword>
<dbReference type="GO" id="GO:0008289">
    <property type="term" value="F:lipid binding"/>
    <property type="evidence" value="ECO:0007669"/>
    <property type="project" value="UniProtKB-KW"/>
</dbReference>
<proteinExistence type="predicted"/>
<evidence type="ECO:0000256" key="1">
    <source>
        <dbReference type="ARBA" id="ARBA00004586"/>
    </source>
</evidence>
<feature type="domain" description="SMP-LTD" evidence="9">
    <location>
        <begin position="38"/>
        <end position="233"/>
    </location>
</feature>
<evidence type="ECO:0000259" key="9">
    <source>
        <dbReference type="PROSITE" id="PS51847"/>
    </source>
</evidence>
<keyword evidence="3" id="KW-0812">Transmembrane</keyword>